<dbReference type="Gene3D" id="1.25.40.20">
    <property type="entry name" value="Ankyrin repeat-containing domain"/>
    <property type="match status" value="1"/>
</dbReference>
<keyword evidence="4" id="KW-1185">Reference proteome</keyword>
<proteinExistence type="predicted"/>
<dbReference type="InterPro" id="IPR002110">
    <property type="entry name" value="Ankyrin_rpt"/>
</dbReference>
<name>A0A4S2MPE0_9PEZI</name>
<feature type="repeat" description="ANK" evidence="1">
    <location>
        <begin position="501"/>
        <end position="533"/>
    </location>
</feature>
<sequence>MGPASETATVLGQAIDVVMNALIPISSQNESIRWTLHASISSPSDPESEPPQPRGTSSSQSCIAQEITFEVESDGKRWKSQEDRLDAALSLWMYHIHQRTSQPVHAAQDGDMRKPELNFEDISTHINKEVTQLTWVCGPTTQLDRNHKVCRILGLYSTTLKRDIQWWIGDAVKCEEMFLSDRLRDLSLLGFSNSHLGGLIGTHVKGGNHIEHRTHYVTIADGRLVNLLAQHIFMCFMWDISHKPQRPTAVLSNYTTSISRTDAFRIRDPSSLSSLRMENNILLQTATGVQQTGLTSTLDEAYLCIIPALSSTGLPFGDVIDLVWQQSKENECLFRYKTYIPILLRLYSEIRGISADFFKLTAIMLHVYNSIRRRRAYLELMPQIGSTLPFEVGETYEQVVGEAIVGRCHQHISRALEYGHESPSRAQRLPCPWLIWLLSSRISPSLLTAKECLNDFSCRHWGLNHHCASHHSTPRRDQQTMNLYSPPFLDTNMEFVVPDSFQYTLLHYAVMSNSPQAVRALLDRGANPNALDVAEMTPLHYAVGDLAFEFKYCFDDIAD</sequence>
<dbReference type="OrthoDB" id="426293at2759"/>
<dbReference type="SMART" id="SM00248">
    <property type="entry name" value="ANK"/>
    <property type="match status" value="1"/>
</dbReference>
<dbReference type="Pfam" id="PF13637">
    <property type="entry name" value="Ank_4"/>
    <property type="match status" value="1"/>
</dbReference>
<evidence type="ECO:0000256" key="1">
    <source>
        <dbReference type="PROSITE-ProRule" id="PRU00023"/>
    </source>
</evidence>
<dbReference type="STRING" id="341454.A0A4S2MPE0"/>
<dbReference type="InterPro" id="IPR036770">
    <property type="entry name" value="Ankyrin_rpt-contain_sf"/>
</dbReference>
<evidence type="ECO:0000313" key="4">
    <source>
        <dbReference type="Proteomes" id="UP000298138"/>
    </source>
</evidence>
<evidence type="ECO:0000256" key="2">
    <source>
        <dbReference type="SAM" id="MobiDB-lite"/>
    </source>
</evidence>
<keyword evidence="1" id="KW-0040">ANK repeat</keyword>
<dbReference type="EMBL" id="ML220135">
    <property type="protein sequence ID" value="TGZ79032.1"/>
    <property type="molecule type" value="Genomic_DNA"/>
</dbReference>
<reference evidence="3 4" key="1">
    <citation type="submission" date="2019-04" db="EMBL/GenBank/DDBJ databases">
        <title>Comparative genomics and transcriptomics to analyze fruiting body development in filamentous ascomycetes.</title>
        <authorList>
            <consortium name="DOE Joint Genome Institute"/>
            <person name="Lutkenhaus R."/>
            <person name="Traeger S."/>
            <person name="Breuer J."/>
            <person name="Kuo A."/>
            <person name="Lipzen A."/>
            <person name="Pangilinan J."/>
            <person name="Dilworth D."/>
            <person name="Sandor L."/>
            <person name="Poggeler S."/>
            <person name="Barry K."/>
            <person name="Grigoriev I.V."/>
            <person name="Nowrousian M."/>
        </authorList>
    </citation>
    <scope>NUCLEOTIDE SEQUENCE [LARGE SCALE GENOMIC DNA]</scope>
    <source>
        <strain evidence="3 4">CBS 389.68</strain>
    </source>
</reference>
<gene>
    <name evidence="3" type="ORF">EX30DRAFT_121609</name>
</gene>
<dbReference type="SUPFAM" id="SSF48403">
    <property type="entry name" value="Ankyrin repeat"/>
    <property type="match status" value="1"/>
</dbReference>
<feature type="region of interest" description="Disordered" evidence="2">
    <location>
        <begin position="39"/>
        <end position="61"/>
    </location>
</feature>
<dbReference type="InParanoid" id="A0A4S2MPE0"/>
<protein>
    <submittedName>
        <fullName evidence="3">Uncharacterized protein</fullName>
    </submittedName>
</protein>
<dbReference type="PROSITE" id="PS50088">
    <property type="entry name" value="ANK_REPEAT"/>
    <property type="match status" value="1"/>
</dbReference>
<dbReference type="Proteomes" id="UP000298138">
    <property type="component" value="Unassembled WGS sequence"/>
</dbReference>
<dbReference type="PROSITE" id="PS50297">
    <property type="entry name" value="ANK_REP_REGION"/>
    <property type="match status" value="1"/>
</dbReference>
<accession>A0A4S2MPE0</accession>
<evidence type="ECO:0000313" key="3">
    <source>
        <dbReference type="EMBL" id="TGZ79032.1"/>
    </source>
</evidence>
<organism evidence="3 4">
    <name type="scientific">Ascodesmis nigricans</name>
    <dbReference type="NCBI Taxonomy" id="341454"/>
    <lineage>
        <taxon>Eukaryota</taxon>
        <taxon>Fungi</taxon>
        <taxon>Dikarya</taxon>
        <taxon>Ascomycota</taxon>
        <taxon>Pezizomycotina</taxon>
        <taxon>Pezizomycetes</taxon>
        <taxon>Pezizales</taxon>
        <taxon>Ascodesmidaceae</taxon>
        <taxon>Ascodesmis</taxon>
    </lineage>
</organism>
<dbReference type="AlphaFoldDB" id="A0A4S2MPE0"/>